<protein>
    <recommendedName>
        <fullName evidence="3">histidine kinase</fullName>
        <ecNumber evidence="3">2.7.13.3</ecNumber>
    </recommendedName>
</protein>
<evidence type="ECO:0000259" key="11">
    <source>
        <dbReference type="PROSITE" id="PS50109"/>
    </source>
</evidence>
<dbReference type="PRINTS" id="PR00344">
    <property type="entry name" value="BCTRLSENSOR"/>
</dbReference>
<evidence type="ECO:0000256" key="1">
    <source>
        <dbReference type="ARBA" id="ARBA00000085"/>
    </source>
</evidence>
<evidence type="ECO:0000313" key="13">
    <source>
        <dbReference type="EMBL" id="MBR7831341.1"/>
    </source>
</evidence>
<dbReference type="CDD" id="cd06225">
    <property type="entry name" value="HAMP"/>
    <property type="match status" value="1"/>
</dbReference>
<dbReference type="SUPFAM" id="SSF47384">
    <property type="entry name" value="Homodimeric domain of signal transducing histidine kinase"/>
    <property type="match status" value="1"/>
</dbReference>
<accession>A0A941IQE4</accession>
<evidence type="ECO:0000256" key="7">
    <source>
        <dbReference type="ARBA" id="ARBA00022777"/>
    </source>
</evidence>
<evidence type="ECO:0000256" key="9">
    <source>
        <dbReference type="ARBA" id="ARBA00023012"/>
    </source>
</evidence>
<evidence type="ECO:0000313" key="14">
    <source>
        <dbReference type="Proteomes" id="UP000676325"/>
    </source>
</evidence>
<dbReference type="Gene3D" id="3.30.565.10">
    <property type="entry name" value="Histidine kinase-like ATPase, C-terminal domain"/>
    <property type="match status" value="1"/>
</dbReference>
<evidence type="ECO:0000256" key="6">
    <source>
        <dbReference type="ARBA" id="ARBA00022692"/>
    </source>
</evidence>
<evidence type="ECO:0000259" key="12">
    <source>
        <dbReference type="PROSITE" id="PS50885"/>
    </source>
</evidence>
<dbReference type="Pfam" id="PF02518">
    <property type="entry name" value="HATPase_c"/>
    <property type="match status" value="1"/>
</dbReference>
<name>A0A941IQE4_9ACTN</name>
<evidence type="ECO:0000256" key="5">
    <source>
        <dbReference type="ARBA" id="ARBA00022679"/>
    </source>
</evidence>
<keyword evidence="10" id="KW-0472">Membrane</keyword>
<dbReference type="InterPro" id="IPR005467">
    <property type="entry name" value="His_kinase_dom"/>
</dbReference>
<keyword evidence="4" id="KW-0597">Phosphoprotein</keyword>
<dbReference type="GO" id="GO:0000155">
    <property type="term" value="F:phosphorelay sensor kinase activity"/>
    <property type="evidence" value="ECO:0007669"/>
    <property type="project" value="InterPro"/>
</dbReference>
<organism evidence="13 14">
    <name type="scientific">Actinospica acidithermotolerans</name>
    <dbReference type="NCBI Taxonomy" id="2828514"/>
    <lineage>
        <taxon>Bacteria</taxon>
        <taxon>Bacillati</taxon>
        <taxon>Actinomycetota</taxon>
        <taxon>Actinomycetes</taxon>
        <taxon>Catenulisporales</taxon>
        <taxon>Actinospicaceae</taxon>
        <taxon>Actinospica</taxon>
    </lineage>
</organism>
<dbReference type="Pfam" id="PF00672">
    <property type="entry name" value="HAMP"/>
    <property type="match status" value="1"/>
</dbReference>
<evidence type="ECO:0000256" key="4">
    <source>
        <dbReference type="ARBA" id="ARBA00022553"/>
    </source>
</evidence>
<keyword evidence="5" id="KW-0808">Transferase</keyword>
<dbReference type="Gene3D" id="6.10.340.10">
    <property type="match status" value="1"/>
</dbReference>
<dbReference type="InterPro" id="IPR003660">
    <property type="entry name" value="HAMP_dom"/>
</dbReference>
<keyword evidence="6 10" id="KW-0812">Transmembrane</keyword>
<feature type="domain" description="HAMP" evidence="12">
    <location>
        <begin position="76"/>
        <end position="128"/>
    </location>
</feature>
<dbReference type="SUPFAM" id="SSF158472">
    <property type="entry name" value="HAMP domain-like"/>
    <property type="match status" value="1"/>
</dbReference>
<dbReference type="RefSeq" id="WP_212522451.1">
    <property type="nucleotide sequence ID" value="NZ_JAGSOH010000217.1"/>
</dbReference>
<dbReference type="InterPro" id="IPR036890">
    <property type="entry name" value="HATPase_C_sf"/>
</dbReference>
<comment type="caution">
    <text evidence="13">The sequence shown here is derived from an EMBL/GenBank/DDBJ whole genome shotgun (WGS) entry which is preliminary data.</text>
</comment>
<dbReference type="InterPro" id="IPR036097">
    <property type="entry name" value="HisK_dim/P_sf"/>
</dbReference>
<feature type="domain" description="Histidine kinase" evidence="11">
    <location>
        <begin position="136"/>
        <end position="349"/>
    </location>
</feature>
<dbReference type="AlphaFoldDB" id="A0A941IQE4"/>
<dbReference type="InterPro" id="IPR004358">
    <property type="entry name" value="Sig_transdc_His_kin-like_C"/>
</dbReference>
<dbReference type="FunFam" id="1.10.287.130:FF:000001">
    <property type="entry name" value="Two-component sensor histidine kinase"/>
    <property type="match status" value="1"/>
</dbReference>
<feature type="transmembrane region" description="Helical" evidence="10">
    <location>
        <begin position="58"/>
        <end position="82"/>
    </location>
</feature>
<comment type="subcellular location">
    <subcellularLocation>
        <location evidence="2">Cell membrane</location>
    </subcellularLocation>
</comment>
<dbReference type="CDD" id="cd00082">
    <property type="entry name" value="HisKA"/>
    <property type="match status" value="1"/>
</dbReference>
<gene>
    <name evidence="13" type="ORF">KDK95_33865</name>
</gene>
<dbReference type="GO" id="GO:0005886">
    <property type="term" value="C:plasma membrane"/>
    <property type="evidence" value="ECO:0007669"/>
    <property type="project" value="UniProtKB-SubCell"/>
</dbReference>
<dbReference type="PROSITE" id="PS50885">
    <property type="entry name" value="HAMP"/>
    <property type="match status" value="1"/>
</dbReference>
<keyword evidence="9" id="KW-0902">Two-component regulatory system</keyword>
<evidence type="ECO:0000256" key="8">
    <source>
        <dbReference type="ARBA" id="ARBA00022989"/>
    </source>
</evidence>
<dbReference type="SMART" id="SM00304">
    <property type="entry name" value="HAMP"/>
    <property type="match status" value="1"/>
</dbReference>
<dbReference type="CDD" id="cd00075">
    <property type="entry name" value="HATPase"/>
    <property type="match status" value="1"/>
</dbReference>
<dbReference type="PANTHER" id="PTHR43711">
    <property type="entry name" value="TWO-COMPONENT HISTIDINE KINASE"/>
    <property type="match status" value="1"/>
</dbReference>
<sequence>MTPRRSDRVPRLRELRELQPLDRLSSLRIKLGVLVATSVIVSAVFSAVGVSLGIEARYVVTVAVVASLIVVQILAHGMIAPLRSMAAAASSMAHGDYSRRVRATSRDEVGRLAIVFNQMAADLEAADRARRELIANVSHELRTPISALRAVLENVVDGVTEPDGAAVKAALAQTERLGLLVEELLDLSRLEAGAVPLDVSDFAVEPFLAEVVRQAQTAGRPVRYRLDVRPPTLVARADAGRLHQVVANLVDNAAKHSPADGLVQVSALRTHENMLRIEVADEGPGIPEPERTRVFERFTRGAAGQTEPGGGTGLGLAIARWAVALHGGTIEVMPSVRGALIRLELPADPAPAAPEQ</sequence>
<dbReference type="SMART" id="SM00388">
    <property type="entry name" value="HisKA"/>
    <property type="match status" value="1"/>
</dbReference>
<keyword evidence="14" id="KW-1185">Reference proteome</keyword>
<feature type="transmembrane region" description="Helical" evidence="10">
    <location>
        <begin position="31"/>
        <end position="52"/>
    </location>
</feature>
<keyword evidence="7" id="KW-0418">Kinase</keyword>
<dbReference type="InterPro" id="IPR050736">
    <property type="entry name" value="Sensor_HK_Regulatory"/>
</dbReference>
<evidence type="ECO:0000256" key="2">
    <source>
        <dbReference type="ARBA" id="ARBA00004236"/>
    </source>
</evidence>
<evidence type="ECO:0000256" key="3">
    <source>
        <dbReference type="ARBA" id="ARBA00012438"/>
    </source>
</evidence>
<dbReference type="PANTHER" id="PTHR43711:SF32">
    <property type="entry name" value="SENSOR-TYPE HISTIDINE KINASE PRRB"/>
    <property type="match status" value="1"/>
</dbReference>
<evidence type="ECO:0000256" key="10">
    <source>
        <dbReference type="SAM" id="Phobius"/>
    </source>
</evidence>
<comment type="catalytic activity">
    <reaction evidence="1">
        <text>ATP + protein L-histidine = ADP + protein N-phospho-L-histidine.</text>
        <dbReference type="EC" id="2.7.13.3"/>
    </reaction>
</comment>
<dbReference type="InterPro" id="IPR003594">
    <property type="entry name" value="HATPase_dom"/>
</dbReference>
<reference evidence="13" key="1">
    <citation type="submission" date="2021-04" db="EMBL/GenBank/DDBJ databases">
        <title>Genome based classification of Actinospica acidithermotolerans sp. nov., an actinobacterium isolated from an Indonesian hot spring.</title>
        <authorList>
            <person name="Kusuma A.B."/>
            <person name="Putra K.E."/>
            <person name="Nafisah S."/>
            <person name="Loh J."/>
            <person name="Nouioui I."/>
            <person name="Goodfellow M."/>
        </authorList>
    </citation>
    <scope>NUCLEOTIDE SEQUENCE</scope>
    <source>
        <strain evidence="13">MGRD01-02</strain>
    </source>
</reference>
<dbReference type="SUPFAM" id="SSF55874">
    <property type="entry name" value="ATPase domain of HSP90 chaperone/DNA topoisomerase II/histidine kinase"/>
    <property type="match status" value="1"/>
</dbReference>
<dbReference type="SMART" id="SM00387">
    <property type="entry name" value="HATPase_c"/>
    <property type="match status" value="1"/>
</dbReference>
<proteinExistence type="predicted"/>
<dbReference type="PROSITE" id="PS50109">
    <property type="entry name" value="HIS_KIN"/>
    <property type="match status" value="1"/>
</dbReference>
<dbReference type="InterPro" id="IPR003661">
    <property type="entry name" value="HisK_dim/P_dom"/>
</dbReference>
<dbReference type="EMBL" id="JAGSOH010000217">
    <property type="protein sequence ID" value="MBR7831341.1"/>
    <property type="molecule type" value="Genomic_DNA"/>
</dbReference>
<dbReference type="Pfam" id="PF00512">
    <property type="entry name" value="HisKA"/>
    <property type="match status" value="1"/>
</dbReference>
<keyword evidence="8 10" id="KW-1133">Transmembrane helix</keyword>
<dbReference type="EC" id="2.7.13.3" evidence="3"/>
<dbReference type="Proteomes" id="UP000676325">
    <property type="component" value="Unassembled WGS sequence"/>
</dbReference>
<dbReference type="Gene3D" id="1.10.287.130">
    <property type="match status" value="1"/>
</dbReference>